<dbReference type="GO" id="GO:0003676">
    <property type="term" value="F:nucleic acid binding"/>
    <property type="evidence" value="ECO:0007669"/>
    <property type="project" value="InterPro"/>
</dbReference>
<name>A0A6P5SNJ1_PRUAV</name>
<evidence type="ECO:0000313" key="4">
    <source>
        <dbReference type="RefSeq" id="XP_021817684.1"/>
    </source>
</evidence>
<dbReference type="Pfam" id="PF22936">
    <property type="entry name" value="Pol_BBD"/>
    <property type="match status" value="1"/>
</dbReference>
<sequence>MASSVKGSIPKSENAKQYYEAIAQRFKESKKAIKSTLLNQLINMRYDGQGCVRAHIMNMIDVGTKLQDLEMNEHNITRERGARMVNLVQSKQNKEYRNKGTAAGKEKEKEKDNNSPNALKPVGLKCFFCKKTEHMKKKCKRYKKWLDKQKTKGKTDQVLGFIKRRLPNKDEVKVFVGNGDKVQVDYIGVVRIKLDSGFVFDLEDVVYVPSMRKNLISITRLVKSKFTLNFDDFGCSIFRNKSLVGKASIVDGLKFGICPVYRGDSAKFFW</sequence>
<dbReference type="InterPro" id="IPR036875">
    <property type="entry name" value="Znf_CCHC_sf"/>
</dbReference>
<dbReference type="GeneID" id="110759855"/>
<accession>A0A6P5SNJ1</accession>
<evidence type="ECO:0000259" key="2">
    <source>
        <dbReference type="Pfam" id="PF22936"/>
    </source>
</evidence>
<evidence type="ECO:0000256" key="1">
    <source>
        <dbReference type="SAM" id="MobiDB-lite"/>
    </source>
</evidence>
<dbReference type="SUPFAM" id="SSF57756">
    <property type="entry name" value="Retrovirus zinc finger-like domains"/>
    <property type="match status" value="1"/>
</dbReference>
<dbReference type="Proteomes" id="UP000515124">
    <property type="component" value="Unplaced"/>
</dbReference>
<dbReference type="InterPro" id="IPR054722">
    <property type="entry name" value="PolX-like_BBD"/>
</dbReference>
<dbReference type="RefSeq" id="XP_021817684.1">
    <property type="nucleotide sequence ID" value="XM_021961992.1"/>
</dbReference>
<dbReference type="KEGG" id="pavi:110759855"/>
<feature type="compositionally biased region" description="Basic and acidic residues" evidence="1">
    <location>
        <begin position="92"/>
        <end position="113"/>
    </location>
</feature>
<organism evidence="3 4">
    <name type="scientific">Prunus avium</name>
    <name type="common">Cherry</name>
    <name type="synonym">Cerasus avium</name>
    <dbReference type="NCBI Taxonomy" id="42229"/>
    <lineage>
        <taxon>Eukaryota</taxon>
        <taxon>Viridiplantae</taxon>
        <taxon>Streptophyta</taxon>
        <taxon>Embryophyta</taxon>
        <taxon>Tracheophyta</taxon>
        <taxon>Spermatophyta</taxon>
        <taxon>Magnoliopsida</taxon>
        <taxon>eudicotyledons</taxon>
        <taxon>Gunneridae</taxon>
        <taxon>Pentapetalae</taxon>
        <taxon>rosids</taxon>
        <taxon>fabids</taxon>
        <taxon>Rosales</taxon>
        <taxon>Rosaceae</taxon>
        <taxon>Amygdaloideae</taxon>
        <taxon>Amygdaleae</taxon>
        <taxon>Prunus</taxon>
    </lineage>
</organism>
<dbReference type="AlphaFoldDB" id="A0A6P5SNJ1"/>
<dbReference type="GO" id="GO:0008270">
    <property type="term" value="F:zinc ion binding"/>
    <property type="evidence" value="ECO:0007669"/>
    <property type="project" value="InterPro"/>
</dbReference>
<gene>
    <name evidence="4" type="primary">LOC110759855</name>
</gene>
<evidence type="ECO:0000313" key="3">
    <source>
        <dbReference type="Proteomes" id="UP000515124"/>
    </source>
</evidence>
<feature type="domain" description="Retrovirus-related Pol polyprotein from transposon TNT 1-94-like beta-barrel" evidence="2">
    <location>
        <begin position="170"/>
        <end position="225"/>
    </location>
</feature>
<feature type="region of interest" description="Disordered" evidence="1">
    <location>
        <begin position="88"/>
        <end position="117"/>
    </location>
</feature>
<proteinExistence type="predicted"/>
<protein>
    <submittedName>
        <fullName evidence="4">Uncharacterized protein LOC110759855</fullName>
    </submittedName>
</protein>
<reference evidence="4" key="1">
    <citation type="submission" date="2025-08" db="UniProtKB">
        <authorList>
            <consortium name="RefSeq"/>
        </authorList>
    </citation>
    <scope>IDENTIFICATION</scope>
</reference>
<keyword evidence="3" id="KW-1185">Reference proteome</keyword>